<protein>
    <recommendedName>
        <fullName evidence="4">ABC transporter permease</fullName>
    </recommendedName>
</protein>
<feature type="transmembrane region" description="Helical" evidence="1">
    <location>
        <begin position="210"/>
        <end position="232"/>
    </location>
</feature>
<keyword evidence="1" id="KW-0472">Membrane</keyword>
<gene>
    <name evidence="2" type="ORF">A3F84_28680</name>
</gene>
<dbReference type="Proteomes" id="UP000178606">
    <property type="component" value="Unassembled WGS sequence"/>
</dbReference>
<reference evidence="2 3" key="1">
    <citation type="journal article" date="2016" name="Nat. Commun.">
        <title>Thousands of microbial genomes shed light on interconnected biogeochemical processes in an aquifer system.</title>
        <authorList>
            <person name="Anantharaman K."/>
            <person name="Brown C.T."/>
            <person name="Hug L.A."/>
            <person name="Sharon I."/>
            <person name="Castelle C.J."/>
            <person name="Probst A.J."/>
            <person name="Thomas B.C."/>
            <person name="Singh A."/>
            <person name="Wilkins M.J."/>
            <person name="Karaoz U."/>
            <person name="Brodie E.L."/>
            <person name="Williams K.H."/>
            <person name="Hubbard S.S."/>
            <person name="Banfield J.F."/>
        </authorList>
    </citation>
    <scope>NUCLEOTIDE SEQUENCE [LARGE SCALE GENOMIC DNA]</scope>
    <source>
        <strain evidence="3">RIFCSPLOWO2_12_FULL_64_10</strain>
    </source>
</reference>
<feature type="transmembrane region" description="Helical" evidence="1">
    <location>
        <begin position="177"/>
        <end position="198"/>
    </location>
</feature>
<feature type="transmembrane region" description="Helical" evidence="1">
    <location>
        <begin position="426"/>
        <end position="451"/>
    </location>
</feature>
<feature type="transmembrane region" description="Helical" evidence="1">
    <location>
        <begin position="239"/>
        <end position="257"/>
    </location>
</feature>
<comment type="caution">
    <text evidence="2">The sequence shown here is derived from an EMBL/GenBank/DDBJ whole genome shotgun (WGS) entry which is preliminary data.</text>
</comment>
<sequence length="457" mass="50876">MFLRIVHKQLLEYLLSLRFLVGAALCLAVGVGATCVRAYAYRTAVTDYGINRREHHAEAAGYVAPFPLTYSGVSVDRPPALLGVFYRGLEPSRPMSVRVTGNRDPKTEDQYERANPILDLFQTVDLVSFTALVVSLLALVFSYDLISGEKEAGTLRLTLSFSVPRDTLLLGKWTGGYLALVLPFLLTALCCFGVVALYPGTKVSWGDLAAFGLLIGVCLLYIGGLYSLGLLVSTATSRSFTSIIALVAIWVGVSTGLPNLSPYVAGALIPLPTIQETERKKWAVAGEEGQIRGQQIRDYQQTTKDSEAQRGVVISEIYRESFAKIARRQEQIQADYDRRLDRQVAAATWLSRLSPTASLIYTAGEIAGTGVRDWRRFRKTLHEYRVRFLNYAEDKWIERAKQGGGEISTADYPRFVYFRPDLRERLGAAVMDVGLLAFWNLLFFVAGYVAFLRYDVR</sequence>
<evidence type="ECO:0000313" key="3">
    <source>
        <dbReference type="Proteomes" id="UP000178606"/>
    </source>
</evidence>
<evidence type="ECO:0000313" key="2">
    <source>
        <dbReference type="EMBL" id="OGG56116.1"/>
    </source>
</evidence>
<evidence type="ECO:0008006" key="4">
    <source>
        <dbReference type="Google" id="ProtNLM"/>
    </source>
</evidence>
<keyword evidence="1" id="KW-1133">Transmembrane helix</keyword>
<evidence type="ECO:0000256" key="1">
    <source>
        <dbReference type="SAM" id="Phobius"/>
    </source>
</evidence>
<feature type="transmembrane region" description="Helical" evidence="1">
    <location>
        <begin position="20"/>
        <end position="40"/>
    </location>
</feature>
<organism evidence="2 3">
    <name type="scientific">Handelsmanbacteria sp. (strain RIFCSPLOWO2_12_FULL_64_10)</name>
    <dbReference type="NCBI Taxonomy" id="1817868"/>
    <lineage>
        <taxon>Bacteria</taxon>
        <taxon>Candidatus Handelsmaniibacteriota</taxon>
    </lineage>
</organism>
<dbReference type="GO" id="GO:0140359">
    <property type="term" value="F:ABC-type transporter activity"/>
    <property type="evidence" value="ECO:0007669"/>
    <property type="project" value="InterPro"/>
</dbReference>
<dbReference type="PANTHER" id="PTHR43471:SF14">
    <property type="entry name" value="ABC-2 TYPE TRANSPORT SYSTEM PERMEASE PROTEIN"/>
    <property type="match status" value="1"/>
</dbReference>
<dbReference type="AlphaFoldDB" id="A0A1F6D3X2"/>
<dbReference type="EMBL" id="MFKF01000047">
    <property type="protein sequence ID" value="OGG56116.1"/>
    <property type="molecule type" value="Genomic_DNA"/>
</dbReference>
<name>A0A1F6D3X2_HANXR</name>
<feature type="transmembrane region" description="Helical" evidence="1">
    <location>
        <begin position="126"/>
        <end position="146"/>
    </location>
</feature>
<dbReference type="PANTHER" id="PTHR43471">
    <property type="entry name" value="ABC TRANSPORTER PERMEASE"/>
    <property type="match status" value="1"/>
</dbReference>
<dbReference type="GO" id="GO:0005886">
    <property type="term" value="C:plasma membrane"/>
    <property type="evidence" value="ECO:0007669"/>
    <property type="project" value="UniProtKB-SubCell"/>
</dbReference>
<keyword evidence="1" id="KW-0812">Transmembrane</keyword>
<dbReference type="Pfam" id="PF12679">
    <property type="entry name" value="ABC2_membrane_2"/>
    <property type="match status" value="1"/>
</dbReference>
<accession>A0A1F6D3X2</accession>
<proteinExistence type="predicted"/>